<organism evidence="2 3">
    <name type="scientific">Serpentinimonas raichei</name>
    <dbReference type="NCBI Taxonomy" id="1458425"/>
    <lineage>
        <taxon>Bacteria</taxon>
        <taxon>Pseudomonadati</taxon>
        <taxon>Pseudomonadota</taxon>
        <taxon>Betaproteobacteria</taxon>
        <taxon>Burkholderiales</taxon>
        <taxon>Comamonadaceae</taxon>
        <taxon>Serpentinimonas</taxon>
    </lineage>
</organism>
<dbReference type="KEGG" id="cbaa:SRAA_0451"/>
<dbReference type="SMART" id="SM00052">
    <property type="entry name" value="EAL"/>
    <property type="match status" value="1"/>
</dbReference>
<dbReference type="GO" id="GO:0071111">
    <property type="term" value="F:cyclic-guanylate-specific phosphodiesterase activity"/>
    <property type="evidence" value="ECO:0007669"/>
    <property type="project" value="InterPro"/>
</dbReference>
<dbReference type="Pfam" id="PF00563">
    <property type="entry name" value="EAL"/>
    <property type="match status" value="1"/>
</dbReference>
<dbReference type="SUPFAM" id="SSF141868">
    <property type="entry name" value="EAL domain-like"/>
    <property type="match status" value="1"/>
</dbReference>
<dbReference type="Gene3D" id="3.20.20.450">
    <property type="entry name" value="EAL domain"/>
    <property type="match status" value="1"/>
</dbReference>
<evidence type="ECO:0000313" key="3">
    <source>
        <dbReference type="Proteomes" id="UP000067461"/>
    </source>
</evidence>
<sequence length="229" mass="26046">MSFQPIVDARSMQVYAYEALVRPIGDGSALEVLRQVNETNRYLFDQTCRVKAVELAAKLQMPCYLSINFMPNAVYEAATCIRATLQAAERFGFPTERLIFEITENEQLVDKEHLKRIIKEYRRQGFQTAIDDFGAGYSGLNLLAEFQPDIVKLDMALLRHIDQDPVRKAIVTGIIGVCRALQIEVIAEGIETPAEYQALRDLGVSYFQGYLFARPMYEQLPPVNWPDSQ</sequence>
<dbReference type="EMBL" id="AP014568">
    <property type="protein sequence ID" value="BAO80305.1"/>
    <property type="molecule type" value="Genomic_DNA"/>
</dbReference>
<protein>
    <recommendedName>
        <fullName evidence="1">EAL domain-containing protein</fullName>
    </recommendedName>
</protein>
<dbReference type="RefSeq" id="WP_144318685.1">
    <property type="nucleotide sequence ID" value="NZ_AP014568.1"/>
</dbReference>
<evidence type="ECO:0000313" key="2">
    <source>
        <dbReference type="EMBL" id="BAO80305.1"/>
    </source>
</evidence>
<accession>A0A060NHR3</accession>
<feature type="domain" description="EAL" evidence="1">
    <location>
        <begin position="1"/>
        <end position="229"/>
    </location>
</feature>
<gene>
    <name evidence="2" type="ORF">SRAA_0451</name>
</gene>
<dbReference type="PROSITE" id="PS50883">
    <property type="entry name" value="EAL"/>
    <property type="match status" value="1"/>
</dbReference>
<dbReference type="InterPro" id="IPR035919">
    <property type="entry name" value="EAL_sf"/>
</dbReference>
<dbReference type="STRING" id="1458425.SRAA_0451"/>
<dbReference type="PANTHER" id="PTHR33121:SF15">
    <property type="entry name" value="BLUE LIGHT- AND TEMPERATURE-REGULATED ANTIREPRESSOR BLUF"/>
    <property type="match status" value="1"/>
</dbReference>
<dbReference type="Proteomes" id="UP000067461">
    <property type="component" value="Chromosome"/>
</dbReference>
<reference evidence="2 3" key="1">
    <citation type="journal article" date="2014" name="Nat. Commun.">
        <title>Physiological and genomic features of highly alkaliphilic hydrogen-utilizing Betaproteobacteria from a continental serpentinizing site.</title>
        <authorList>
            <person name="Suzuki S."/>
            <person name="Kuenen J.G."/>
            <person name="Schipper K."/>
            <person name="van der Velde S."/>
            <person name="Ishii S."/>
            <person name="Wu A."/>
            <person name="Sorokin D.Y."/>
            <person name="Tenney A."/>
            <person name="Meng X.Y."/>
            <person name="Morrill P.L."/>
            <person name="Kamagata Y."/>
            <person name="Muyzer G."/>
            <person name="Nealson K.H."/>
        </authorList>
    </citation>
    <scope>NUCLEOTIDE SEQUENCE [LARGE SCALE GENOMIC DNA]</scope>
    <source>
        <strain evidence="2 3">A1</strain>
    </source>
</reference>
<dbReference type="InterPro" id="IPR001633">
    <property type="entry name" value="EAL_dom"/>
</dbReference>
<name>A0A060NHR3_9BURK</name>
<dbReference type="CDD" id="cd01948">
    <property type="entry name" value="EAL"/>
    <property type="match status" value="1"/>
</dbReference>
<dbReference type="OrthoDB" id="9813903at2"/>
<dbReference type="AlphaFoldDB" id="A0A060NHR3"/>
<proteinExistence type="predicted"/>
<evidence type="ECO:0000259" key="1">
    <source>
        <dbReference type="PROSITE" id="PS50883"/>
    </source>
</evidence>
<dbReference type="HOGENOM" id="CLU_000445_70_50_4"/>
<dbReference type="PANTHER" id="PTHR33121">
    <property type="entry name" value="CYCLIC DI-GMP PHOSPHODIESTERASE PDEF"/>
    <property type="match status" value="1"/>
</dbReference>
<keyword evidence="3" id="KW-1185">Reference proteome</keyword>
<dbReference type="InterPro" id="IPR050706">
    <property type="entry name" value="Cyclic-di-GMP_PDE-like"/>
</dbReference>